<protein>
    <submittedName>
        <fullName evidence="1">Uncharacterized protein</fullName>
    </submittedName>
</protein>
<dbReference type="Proteomes" id="UP000000305">
    <property type="component" value="Unassembled WGS sequence"/>
</dbReference>
<proteinExistence type="predicted"/>
<dbReference type="EMBL" id="GL732616">
    <property type="protein sequence ID" value="EFX70839.1"/>
    <property type="molecule type" value="Genomic_DNA"/>
</dbReference>
<dbReference type="InParanoid" id="E9HBG7"/>
<dbReference type="HOGENOM" id="CLU_2815067_0_0_1"/>
<evidence type="ECO:0000313" key="1">
    <source>
        <dbReference type="EMBL" id="EFX70839.1"/>
    </source>
</evidence>
<keyword evidence="2" id="KW-1185">Reference proteome</keyword>
<dbReference type="AlphaFoldDB" id="E9HBG7"/>
<name>E9HBG7_DAPPU</name>
<sequence>MTPSRRLLAPPGPNLLACCSTNANTFGTNINVDSGAGNANKTLVVPYMGRRNRAGYLIVAVQKKKKR</sequence>
<evidence type="ECO:0000313" key="2">
    <source>
        <dbReference type="Proteomes" id="UP000000305"/>
    </source>
</evidence>
<reference evidence="1 2" key="1">
    <citation type="journal article" date="2011" name="Science">
        <title>The ecoresponsive genome of Daphnia pulex.</title>
        <authorList>
            <person name="Colbourne J.K."/>
            <person name="Pfrender M.E."/>
            <person name="Gilbert D."/>
            <person name="Thomas W.K."/>
            <person name="Tucker A."/>
            <person name="Oakley T.H."/>
            <person name="Tokishita S."/>
            <person name="Aerts A."/>
            <person name="Arnold G.J."/>
            <person name="Basu M.K."/>
            <person name="Bauer D.J."/>
            <person name="Caceres C.E."/>
            <person name="Carmel L."/>
            <person name="Casola C."/>
            <person name="Choi J.H."/>
            <person name="Detter J.C."/>
            <person name="Dong Q."/>
            <person name="Dusheyko S."/>
            <person name="Eads B.D."/>
            <person name="Frohlich T."/>
            <person name="Geiler-Samerotte K.A."/>
            <person name="Gerlach D."/>
            <person name="Hatcher P."/>
            <person name="Jogdeo S."/>
            <person name="Krijgsveld J."/>
            <person name="Kriventseva E.V."/>
            <person name="Kultz D."/>
            <person name="Laforsch C."/>
            <person name="Lindquist E."/>
            <person name="Lopez J."/>
            <person name="Manak J.R."/>
            <person name="Muller J."/>
            <person name="Pangilinan J."/>
            <person name="Patwardhan R.P."/>
            <person name="Pitluck S."/>
            <person name="Pritham E.J."/>
            <person name="Rechtsteiner A."/>
            <person name="Rho M."/>
            <person name="Rogozin I.B."/>
            <person name="Sakarya O."/>
            <person name="Salamov A."/>
            <person name="Schaack S."/>
            <person name="Shapiro H."/>
            <person name="Shiga Y."/>
            <person name="Skalitzky C."/>
            <person name="Smith Z."/>
            <person name="Souvorov A."/>
            <person name="Sung W."/>
            <person name="Tang Z."/>
            <person name="Tsuchiya D."/>
            <person name="Tu H."/>
            <person name="Vos H."/>
            <person name="Wang M."/>
            <person name="Wolf Y.I."/>
            <person name="Yamagata H."/>
            <person name="Yamada T."/>
            <person name="Ye Y."/>
            <person name="Shaw J.R."/>
            <person name="Andrews J."/>
            <person name="Crease T.J."/>
            <person name="Tang H."/>
            <person name="Lucas S.M."/>
            <person name="Robertson H.M."/>
            <person name="Bork P."/>
            <person name="Koonin E.V."/>
            <person name="Zdobnov E.M."/>
            <person name="Grigoriev I.V."/>
            <person name="Lynch M."/>
            <person name="Boore J.L."/>
        </authorList>
    </citation>
    <scope>NUCLEOTIDE SEQUENCE [LARGE SCALE GENOMIC DNA]</scope>
</reference>
<organism evidence="1 2">
    <name type="scientific">Daphnia pulex</name>
    <name type="common">Water flea</name>
    <dbReference type="NCBI Taxonomy" id="6669"/>
    <lineage>
        <taxon>Eukaryota</taxon>
        <taxon>Metazoa</taxon>
        <taxon>Ecdysozoa</taxon>
        <taxon>Arthropoda</taxon>
        <taxon>Crustacea</taxon>
        <taxon>Branchiopoda</taxon>
        <taxon>Diplostraca</taxon>
        <taxon>Cladocera</taxon>
        <taxon>Anomopoda</taxon>
        <taxon>Daphniidae</taxon>
        <taxon>Daphnia</taxon>
    </lineage>
</organism>
<gene>
    <name evidence="1" type="ORF">DAPPUDRAFT_256488</name>
</gene>
<accession>E9HBG7</accession>
<dbReference type="KEGG" id="dpx:DAPPUDRAFT_256488"/>